<dbReference type="EMBL" id="CM055764">
    <property type="protein sequence ID" value="KAJ7984614.1"/>
    <property type="molecule type" value="Genomic_DNA"/>
</dbReference>
<sequence length="382" mass="42323">MDSTSLYDYYSDEDYTYDTEDYTFSTASNKLHELCEVSEHQFTINIFQTTVFLVIFILGVLGNSLVITTFVLYRRLRLRSMTDVFLFQLAVADLLLLLTLPLQAGDTLLGQWLFGDALCKATRAIYAVNTYSGLLLLACISVDRYVVVAWAQEMLRLRGRMLKAGKPASLCVWLAAVLLSLPEILFSGVDEGHCGWKVWGVESRRVKIAANGAQIAGFCLPFLVMAMCYSLIGSVLLGRRGMGGGRRQHTLRLMVALVVVFLLFQLPYAVVLSIKLAGTKAAGQNCALWYKTVLMECITCTLAYTRCCLNPVLYALVGVSFRSDVQKLLHRAGCQFRAGTGSHTQSCSSKYSQFQTSHTPAHSISYQPARQQDPPPGVLTLP</sequence>
<proteinExistence type="predicted"/>
<evidence type="ECO:0000313" key="1">
    <source>
        <dbReference type="EMBL" id="KAJ7984614.1"/>
    </source>
</evidence>
<keyword evidence="2" id="KW-1185">Reference proteome</keyword>
<comment type="caution">
    <text evidence="1">The sequence shown here is derived from an EMBL/GenBank/DDBJ whole genome shotgun (WGS) entry which is preliminary data.</text>
</comment>
<evidence type="ECO:0000313" key="2">
    <source>
        <dbReference type="Proteomes" id="UP001157502"/>
    </source>
</evidence>
<reference evidence="1" key="1">
    <citation type="submission" date="2021-05" db="EMBL/GenBank/DDBJ databases">
        <authorList>
            <person name="Pan Q."/>
            <person name="Jouanno E."/>
            <person name="Zahm M."/>
            <person name="Klopp C."/>
            <person name="Cabau C."/>
            <person name="Louis A."/>
            <person name="Berthelot C."/>
            <person name="Parey E."/>
            <person name="Roest Crollius H."/>
            <person name="Montfort J."/>
            <person name="Robinson-Rechavi M."/>
            <person name="Bouchez O."/>
            <person name="Lampietro C."/>
            <person name="Lopez Roques C."/>
            <person name="Donnadieu C."/>
            <person name="Postlethwait J."/>
            <person name="Bobe J."/>
            <person name="Dillon D."/>
            <person name="Chandos A."/>
            <person name="von Hippel F."/>
            <person name="Guiguen Y."/>
        </authorList>
    </citation>
    <scope>NUCLEOTIDE SEQUENCE</scope>
    <source>
        <strain evidence="1">YG-Jan2019</strain>
    </source>
</reference>
<dbReference type="Proteomes" id="UP001157502">
    <property type="component" value="Chromosome 37"/>
</dbReference>
<accession>A0ACC2EZS0</accession>
<gene>
    <name evidence="1" type="ORF">DPEC_G00356600</name>
</gene>
<protein>
    <submittedName>
        <fullName evidence="1">Uncharacterized protein</fullName>
    </submittedName>
</protein>
<name>A0ACC2EZS0_DALPE</name>
<organism evidence="1 2">
    <name type="scientific">Dallia pectoralis</name>
    <name type="common">Alaska blackfish</name>
    <dbReference type="NCBI Taxonomy" id="75939"/>
    <lineage>
        <taxon>Eukaryota</taxon>
        <taxon>Metazoa</taxon>
        <taxon>Chordata</taxon>
        <taxon>Craniata</taxon>
        <taxon>Vertebrata</taxon>
        <taxon>Euteleostomi</taxon>
        <taxon>Actinopterygii</taxon>
        <taxon>Neopterygii</taxon>
        <taxon>Teleostei</taxon>
        <taxon>Protacanthopterygii</taxon>
        <taxon>Esociformes</taxon>
        <taxon>Umbridae</taxon>
        <taxon>Dallia</taxon>
    </lineage>
</organism>